<dbReference type="SMART" id="SM00506">
    <property type="entry name" value="A1pp"/>
    <property type="match status" value="1"/>
</dbReference>
<dbReference type="PROSITE" id="PS51154">
    <property type="entry name" value="MACRO"/>
    <property type="match status" value="1"/>
</dbReference>
<evidence type="ECO:0000313" key="2">
    <source>
        <dbReference type="EMBL" id="HIU95774.1"/>
    </source>
</evidence>
<evidence type="ECO:0000259" key="1">
    <source>
        <dbReference type="PROSITE" id="PS51154"/>
    </source>
</evidence>
<dbReference type="AlphaFoldDB" id="A0A9D1N5Z7"/>
<name>A0A9D1N5Z7_9FIRM</name>
<feature type="domain" description="Macro" evidence="1">
    <location>
        <begin position="1"/>
        <end position="152"/>
    </location>
</feature>
<dbReference type="Pfam" id="PF01661">
    <property type="entry name" value="Macro"/>
    <property type="match status" value="1"/>
</dbReference>
<evidence type="ECO:0000313" key="3">
    <source>
        <dbReference type="Proteomes" id="UP000824130"/>
    </source>
</evidence>
<dbReference type="SUPFAM" id="SSF52949">
    <property type="entry name" value="Macro domain-like"/>
    <property type="match status" value="1"/>
</dbReference>
<gene>
    <name evidence="2" type="ORF">IAD25_03580</name>
</gene>
<reference evidence="2" key="2">
    <citation type="journal article" date="2021" name="PeerJ">
        <title>Extensive microbial diversity within the chicken gut microbiome revealed by metagenomics and culture.</title>
        <authorList>
            <person name="Gilroy R."/>
            <person name="Ravi A."/>
            <person name="Getino M."/>
            <person name="Pursley I."/>
            <person name="Horton D.L."/>
            <person name="Alikhan N.F."/>
            <person name="Baker D."/>
            <person name="Gharbi K."/>
            <person name="Hall N."/>
            <person name="Watson M."/>
            <person name="Adriaenssens E.M."/>
            <person name="Foster-Nyarko E."/>
            <person name="Jarju S."/>
            <person name="Secka A."/>
            <person name="Antonio M."/>
            <person name="Oren A."/>
            <person name="Chaudhuri R.R."/>
            <person name="La Ragione R."/>
            <person name="Hildebrand F."/>
            <person name="Pallen M.J."/>
        </authorList>
    </citation>
    <scope>NUCLEOTIDE SEQUENCE</scope>
    <source>
        <strain evidence="2">ChiSjej4B22-8349</strain>
    </source>
</reference>
<accession>A0A9D1N5Z7</accession>
<dbReference type="Gene3D" id="3.40.220.10">
    <property type="entry name" value="Leucine Aminopeptidase, subunit E, domain 1"/>
    <property type="match status" value="1"/>
</dbReference>
<protein>
    <submittedName>
        <fullName evidence="2">Macro domain-containing protein</fullName>
    </submittedName>
</protein>
<dbReference type="PANTHER" id="PTHR11106">
    <property type="entry name" value="GANGLIOSIDE INDUCED DIFFERENTIATION ASSOCIATED PROTEIN 2-RELATED"/>
    <property type="match status" value="1"/>
</dbReference>
<dbReference type="InterPro" id="IPR002589">
    <property type="entry name" value="Macro_dom"/>
</dbReference>
<dbReference type="PANTHER" id="PTHR11106:SF27">
    <property type="entry name" value="MACRO DOMAIN-CONTAINING PROTEIN"/>
    <property type="match status" value="1"/>
</dbReference>
<organism evidence="2 3">
    <name type="scientific">Candidatus Allocopromorpha excrementipullorum</name>
    <dbReference type="NCBI Taxonomy" id="2840743"/>
    <lineage>
        <taxon>Bacteria</taxon>
        <taxon>Bacillati</taxon>
        <taxon>Bacillota</taxon>
        <taxon>Clostridia</taxon>
        <taxon>Eubacteriales</taxon>
        <taxon>Eubacteriaceae</taxon>
        <taxon>Eubacteriaceae incertae sedis</taxon>
        <taxon>Candidatus Allocopromorpha</taxon>
    </lineage>
</organism>
<comment type="caution">
    <text evidence="2">The sequence shown here is derived from an EMBL/GenBank/DDBJ whole genome shotgun (WGS) entry which is preliminary data.</text>
</comment>
<reference evidence="2" key="1">
    <citation type="submission" date="2020-10" db="EMBL/GenBank/DDBJ databases">
        <authorList>
            <person name="Gilroy R."/>
        </authorList>
    </citation>
    <scope>NUCLEOTIDE SEQUENCE</scope>
    <source>
        <strain evidence="2">ChiSjej4B22-8349</strain>
    </source>
</reference>
<proteinExistence type="predicted"/>
<dbReference type="InterPro" id="IPR043472">
    <property type="entry name" value="Macro_dom-like"/>
</dbReference>
<dbReference type="Proteomes" id="UP000824130">
    <property type="component" value="Unassembled WGS sequence"/>
</dbReference>
<dbReference type="EMBL" id="DVOB01000078">
    <property type="protein sequence ID" value="HIU95774.1"/>
    <property type="molecule type" value="Genomic_DNA"/>
</dbReference>
<dbReference type="CDD" id="cd02908">
    <property type="entry name" value="Macro_OAADPr_deacetylase"/>
    <property type="match status" value="1"/>
</dbReference>
<sequence>MAFKKVKGDITEMKTDAIVNAANSQLARGGGVCGAIFRAAASDKLQEDCRKLAPCPTGQAVITDGYGLPARYIVHTVGPVWNGGGNGEEKLLRSAYTSAMEQAWRKGCRSISFPLISAGIYGYPKDEAMRVAEEAIEEFTAEHDMEVYLVLF</sequence>